<dbReference type="PhylomeDB" id="A7SVB2"/>
<evidence type="ECO:0000259" key="3">
    <source>
        <dbReference type="Pfam" id="PF14816"/>
    </source>
</evidence>
<evidence type="ECO:0000256" key="1">
    <source>
        <dbReference type="ARBA" id="ARBA00010311"/>
    </source>
</evidence>
<comment type="similarity">
    <text evidence="1">Belongs to the FAM178 family.</text>
</comment>
<sequence>MDARDTGDGAAVEEGNDSNHGDSDDDLLTPPSFLKEKRPNVHVLTPRKATRPADADEIASPEKSIKQEKEVKHRLALSDMLKSQRRHQKKNQELVEMEQYLENKPKEASQSDMEDSELTDDGRDLSQCNLPPELKTYLRQVSDFSEGIRGEEIFPHGPAPLVDTFPCLPPISGEGDQFLRMVKECSSQEEMRELVCGGWLLQFYLKQPCPDLLAEWVFKIMCTHLDPHVTSTCYQVLWSLLVAGTTTKNGIPCGIRGTSWAPGVKHLVQVLLTFGATTETLKADSLPIPIEPSHSISPKCEGIPPLPVPVIAHVVQLLTHGLQKTHLRYTIDNLHQIMVTLCCLSLDLRLQSIMFDIEMCILALLDCFGESQWQEQVQLLVKHLEQLSTHPTNLLHIVHLLPHTPRGIELRRIFSLALIRRFVNQFNEVPYNCDTKEENDVCVTLEKVVALVDALRPDEDSDYHLLYVIIALVDLSLGSDSIPASEGVSHIHMTCTHPPASNHIKWHVLIYQPLTT</sequence>
<dbReference type="PANTHER" id="PTHR16046:SF9">
    <property type="entry name" value="SMC5-SMC6 COMPLEX LOCALIZATION FACTOR PROTEIN 2"/>
    <property type="match status" value="1"/>
</dbReference>
<protein>
    <recommendedName>
        <fullName evidence="3">Coiled-coil SMC6 And NSE5 INteracting (CANIN) domain-containing protein</fullName>
    </recommendedName>
</protein>
<dbReference type="AlphaFoldDB" id="A7SVB2"/>
<evidence type="ECO:0000313" key="5">
    <source>
        <dbReference type="Proteomes" id="UP000001593"/>
    </source>
</evidence>
<organism evidence="4 5">
    <name type="scientific">Nematostella vectensis</name>
    <name type="common">Starlet sea anemone</name>
    <dbReference type="NCBI Taxonomy" id="45351"/>
    <lineage>
        <taxon>Eukaryota</taxon>
        <taxon>Metazoa</taxon>
        <taxon>Cnidaria</taxon>
        <taxon>Anthozoa</taxon>
        <taxon>Hexacorallia</taxon>
        <taxon>Actiniaria</taxon>
        <taxon>Edwardsiidae</taxon>
        <taxon>Nematostella</taxon>
    </lineage>
</organism>
<evidence type="ECO:0000313" key="4">
    <source>
        <dbReference type="EMBL" id="EDO32340.1"/>
    </source>
</evidence>
<dbReference type="Proteomes" id="UP000001593">
    <property type="component" value="Unassembled WGS sequence"/>
</dbReference>
<name>A7SVB2_NEMVE</name>
<reference evidence="4 5" key="1">
    <citation type="journal article" date="2007" name="Science">
        <title>Sea anemone genome reveals ancestral eumetazoan gene repertoire and genomic organization.</title>
        <authorList>
            <person name="Putnam N.H."/>
            <person name="Srivastava M."/>
            <person name="Hellsten U."/>
            <person name="Dirks B."/>
            <person name="Chapman J."/>
            <person name="Salamov A."/>
            <person name="Terry A."/>
            <person name="Shapiro H."/>
            <person name="Lindquist E."/>
            <person name="Kapitonov V.V."/>
            <person name="Jurka J."/>
            <person name="Genikhovich G."/>
            <person name="Grigoriev I.V."/>
            <person name="Lucas S.M."/>
            <person name="Steele R.E."/>
            <person name="Finnerty J.R."/>
            <person name="Technau U."/>
            <person name="Martindale M.Q."/>
            <person name="Rokhsar D.S."/>
        </authorList>
    </citation>
    <scope>NUCLEOTIDE SEQUENCE [LARGE SCALE GENOMIC DNA]</scope>
    <source>
        <strain evidence="5">CH2 X CH6</strain>
    </source>
</reference>
<feature type="domain" description="Coiled-coil SMC6 And NSE5 INteracting (CANIN)" evidence="3">
    <location>
        <begin position="74"/>
        <end position="425"/>
    </location>
</feature>
<dbReference type="KEGG" id="nve:5503347"/>
<feature type="compositionally biased region" description="Basic and acidic residues" evidence="2">
    <location>
        <begin position="63"/>
        <end position="73"/>
    </location>
</feature>
<feature type="region of interest" description="Disordered" evidence="2">
    <location>
        <begin position="1"/>
        <end position="76"/>
    </location>
</feature>
<proteinExistence type="inferred from homology"/>
<feature type="region of interest" description="Disordered" evidence="2">
    <location>
        <begin position="101"/>
        <end position="125"/>
    </location>
</feature>
<dbReference type="STRING" id="45351.A7SVB2"/>
<dbReference type="InterPro" id="IPR026161">
    <property type="entry name" value="FAM178"/>
</dbReference>
<dbReference type="Pfam" id="PF14816">
    <property type="entry name" value="CANIN"/>
    <property type="match status" value="1"/>
</dbReference>
<dbReference type="InParanoid" id="A7SVB2"/>
<dbReference type="HOGENOM" id="CLU_528187_0_0_1"/>
<evidence type="ECO:0000256" key="2">
    <source>
        <dbReference type="SAM" id="MobiDB-lite"/>
    </source>
</evidence>
<dbReference type="PANTHER" id="PTHR16046">
    <property type="entry name" value="SMC5-SMC6 COMPLEX LOCALIZATION FACTOR 2"/>
    <property type="match status" value="1"/>
</dbReference>
<dbReference type="OMA" id="TTANDIC"/>
<gene>
    <name evidence="4" type="ORF">NEMVEDRAFT_v1g218026</name>
</gene>
<accession>A7SVB2</accession>
<keyword evidence="5" id="KW-1185">Reference proteome</keyword>
<dbReference type="EMBL" id="DS469831">
    <property type="protein sequence ID" value="EDO32340.1"/>
    <property type="molecule type" value="Genomic_DNA"/>
</dbReference>
<dbReference type="InterPro" id="IPR044276">
    <property type="entry name" value="CANIN_dom"/>
</dbReference>